<comment type="function">
    <text evidence="6">Catalyzes the ATP-dependent unwinding of U4/U6 RNA duplices, an essential step in the assembly of a catalytically active spliceosome. Plays a role in pre-mRNA splicing.</text>
</comment>
<feature type="domain" description="Helicase C-terminal" evidence="8">
    <location>
        <begin position="1440"/>
        <end position="1634"/>
    </location>
</feature>
<dbReference type="InterPro" id="IPR057842">
    <property type="entry name" value="WH_MER3"/>
</dbReference>
<dbReference type="PANTHER" id="PTHR47961:SF13">
    <property type="entry name" value="ACTIVATING SIGNAL COINTEGRATOR 1 COMPLEX SUBUNIT 3"/>
    <property type="match status" value="1"/>
</dbReference>
<dbReference type="FunFam" id="1.10.10.10:FF:000012">
    <property type="entry name" value="U5 small nuclear ribonucleoprotein helicase"/>
    <property type="match status" value="1"/>
</dbReference>
<dbReference type="Pfam" id="PF02889">
    <property type="entry name" value="Sec63"/>
    <property type="match status" value="2"/>
</dbReference>
<evidence type="ECO:0000313" key="9">
    <source>
        <dbReference type="EMBL" id="OQR70900.1"/>
    </source>
</evidence>
<dbReference type="Pfam" id="PF00271">
    <property type="entry name" value="Helicase_C"/>
    <property type="match status" value="2"/>
</dbReference>
<dbReference type="Gene3D" id="1.10.150.20">
    <property type="entry name" value="5' to 3' exonuclease, C-terminal subdomain"/>
    <property type="match status" value="1"/>
</dbReference>
<dbReference type="FunCoup" id="A0A1V9XBI2">
    <property type="interactions" value="1599"/>
</dbReference>
<feature type="domain" description="Helicase ATP-binding" evidence="7">
    <location>
        <begin position="502"/>
        <end position="686"/>
    </location>
</feature>
<evidence type="ECO:0000256" key="5">
    <source>
        <dbReference type="ARBA" id="ARBA00022840"/>
    </source>
</evidence>
<dbReference type="InterPro" id="IPR014756">
    <property type="entry name" value="Ig_E-set"/>
</dbReference>
<dbReference type="GO" id="GO:0016787">
    <property type="term" value="F:hydrolase activity"/>
    <property type="evidence" value="ECO:0007669"/>
    <property type="project" value="UniProtKB-KW"/>
</dbReference>
<evidence type="ECO:0000256" key="1">
    <source>
        <dbReference type="ARBA" id="ARBA00022737"/>
    </source>
</evidence>
<evidence type="ECO:0000259" key="8">
    <source>
        <dbReference type="PROSITE" id="PS51194"/>
    </source>
</evidence>
<dbReference type="InterPro" id="IPR036390">
    <property type="entry name" value="WH_DNA-bd_sf"/>
</dbReference>
<dbReference type="PANTHER" id="PTHR47961">
    <property type="entry name" value="DNA POLYMERASE THETA, PUTATIVE (AFU_ORTHOLOGUE AFUA_1G05260)-RELATED"/>
    <property type="match status" value="1"/>
</dbReference>
<dbReference type="Proteomes" id="UP000192247">
    <property type="component" value="Unassembled WGS sequence"/>
</dbReference>
<dbReference type="GO" id="GO:0005524">
    <property type="term" value="F:ATP binding"/>
    <property type="evidence" value="ECO:0007669"/>
    <property type="project" value="UniProtKB-KW"/>
</dbReference>
<dbReference type="PIRSF" id="PIRSF039073">
    <property type="entry name" value="BRR2"/>
    <property type="match status" value="1"/>
</dbReference>
<dbReference type="InterPro" id="IPR003593">
    <property type="entry name" value="AAA+_ATPase"/>
</dbReference>
<dbReference type="STRING" id="418985.A0A1V9XBI2"/>
<gene>
    <name evidence="9" type="ORF">BIW11_11329</name>
</gene>
<proteinExistence type="predicted"/>
<dbReference type="SMART" id="SM00973">
    <property type="entry name" value="Sec63"/>
    <property type="match status" value="2"/>
</dbReference>
<dbReference type="FunFam" id="2.60.40.150:FF:000113">
    <property type="entry name" value="activating signal cointegrator 1 complex subunit 3"/>
    <property type="match status" value="1"/>
</dbReference>
<dbReference type="GO" id="GO:0004386">
    <property type="term" value="F:helicase activity"/>
    <property type="evidence" value="ECO:0007669"/>
    <property type="project" value="UniProtKB-KW"/>
</dbReference>
<accession>A0A1V9XBI2</accession>
<dbReference type="InterPro" id="IPR050474">
    <property type="entry name" value="Hel308_SKI2-like"/>
</dbReference>
<dbReference type="FunFam" id="3.40.50.300:FF:000062">
    <property type="entry name" value="U5 small nuclear ribonucleoprotein helicase"/>
    <property type="match status" value="1"/>
</dbReference>
<dbReference type="PROSITE" id="PS51192">
    <property type="entry name" value="HELICASE_ATP_BIND_1"/>
    <property type="match status" value="2"/>
</dbReference>
<dbReference type="CDD" id="cd18020">
    <property type="entry name" value="DEXHc_ASCC3_1"/>
    <property type="match status" value="1"/>
</dbReference>
<dbReference type="FunFam" id="3.40.50.300:FF:000102">
    <property type="entry name" value="RNA helicase, activating signal cointegrator 1"/>
    <property type="match status" value="1"/>
</dbReference>
<dbReference type="FunFam" id="3.40.50.300:FF:000198">
    <property type="entry name" value="Activating signal cointegrator 1 complex subunit"/>
    <property type="match status" value="1"/>
</dbReference>
<sequence>MYLSMLQMAERRQSLLWPTPTEKLRCTGLRRGEEFYQACVTPRAGYCQLKQQAILTESSHSVRANWQKLKDVLSEQSLAIPRSEILNALRELQVLCKEALGDVDEATCQAAAIQLLAIFVEHQGGLRKEDLLAVTCSVAPMSKKILERILDHVRYMRDAFGEALANAVEDASRQEEDGNAFLTEIKDLKFSAQRKPKWVRNDFAFVPRQPLENAKSQLCFKDVVQKTNERSGQTKTNDTEHVDARWLEEKARSYMKAHIRGGNMTPTEVATIILARLESNNRDEVVSADLFEILGVDYLNLISEVIGQRAAIIKAVTKHAQLELASVRKEKVTEPRSHPLGSTVSVNLASDIRLQKIMAKEEKKLQKAMANGSTDELTLDEMRRIRQKELEKKYGPRSAPATTYGVYVGPSTLMEETSMPHVYDSMRQLRSTKVFAGGLSLALPEGCYQVVKSYYDEVHIPAREHNPPGVCPRIAISELEETLQLAFPDTTHLNLIQSAVFPVAYQLNDNMLICAPTGAGKTNIALLTIMRLVTKHLDEGTGRAKSDFKIVYIAPMKALAAEMVTNFSRRLSSFGVVVRELTGDMQLTKMEMMRTHMLVTTPEKWDVVTRKGTGDVQLVQMVKLLILDEVHLLHGERGPVLEAIVARTLRQVESMQSMIRIVGLSATLPNYVDVAKFLGVNTARGLFYFDYRFRPVPLGQTFVGIKGRQKTEQVQQLNDVAYEKALEVVRAGKQVMVFVHSRNNTFRSAEAMRDLASVQGTAEHFLRNTHPQYKLFEKQLQSSRNQKLKEIFPSGMAAHHAGMLRQDRNFAEKAFSAGVISVLFCTSTLAWGVNLPANCVIIKGTDIYDSQNGSFVDISILDVLQIFGRAGRPQFQQNGEAVIITYHAKMSTYISLMTNQCTIESKFHTNLVDNLIAEIVLGTVSTVDEAVEWLSYTYFNVRITKNPLVYGVSMKQLRNDPLLLSHRRALVIDAARRLDRAKMIRYHESSGSLDATDLGRTASHFYIKFETVERINEWFERRLSAMQDGDVIAMISSAQEFDQLQLREDEFDELQHMEKRCKLPIQQGTQAAGRMLRSAKMLERQTWHFDTSLRQFPALTYKTLQTLEEKDATIDNLREMTPEEVGQLVHNYGQGRLVHQFAHNVPYIEVECAVQPITRTVLKVTLTVKPSFQWDDQFHYSAEAFWIWVEDPDSENITHYEYLILTKKQNELFESLYEFTHFNPIQTQLFHTLYHTDHNVLLGAPTGSGKTINAEIAMLRVFNMEQRYKVVYIAPLKSLVKERVADWKKRLVDQLGLRMSELTGDVTPDFRTIADADIIVTTPEKWDGVSRSWQTRRYVQDVALIVIDEIHLLGEDRGPVLEVIVSRTNFIGAFTGKRVRIVGLSTALANARDLGDWLQINEVGLFNFKPAVRPVQLEVHVSGHPGKHYCPRMAIMNRPAFKAILQHSPDQPALIFVSSRRQTRLTAQALRTSLVNMQMSTKWLHMDTDEIRQIQQQIQDKDLRDSLGFGIGLHHAGLSEKDRQLVEELFLNCKIQVLIATATLAWGVNLPAHLVVVKGTEYFDAKTNRYVDYPITDVLQMIGRAGRPQFDTHGVAVVLVHDQKKKFYQKFLYEPFPVESSLLKVLPDHLNAEIVAGTLSTTQECMEYLTWTFFFRRLLLNPSYYGMEGTTTEDVNTFLSALISEAVNKLVLSFCVEIEEDERTLVATPLAKIASYYYLSHETARFLHEALRRTCDYLQLLEILCDCKEFAELPVRHNEDKENAEMARSLRWGRYRKSYESPNTKTFLLLQAHMENCPMPCSDYYLDLKSVLDQAPRVVQAQIDILTAKGFLSAVLNCLTLAQTLVQAQFHDIDDPLQSLPAIEAQHLYMFYKAGINSLAEAVHKVRTREHFTNLQTYLQLEFQPDQVKAVLSACKELPLITPRFFIDGPGCKAVQVKYGPLQGAAPANVWINVKSGEDYFLSVELTRVNSKPGARGVPKAVTQSRAVKQKQEGWFILLGNKDSDELLALKRSSGFYHTMTHRLSFNLPETVKQRVILTVFIVSDTYLGLDQEYSLYLEAEE</sequence>
<organism evidence="9 10">
    <name type="scientific">Tropilaelaps mercedesae</name>
    <dbReference type="NCBI Taxonomy" id="418985"/>
    <lineage>
        <taxon>Eukaryota</taxon>
        <taxon>Metazoa</taxon>
        <taxon>Ecdysozoa</taxon>
        <taxon>Arthropoda</taxon>
        <taxon>Chelicerata</taxon>
        <taxon>Arachnida</taxon>
        <taxon>Acari</taxon>
        <taxon>Parasitiformes</taxon>
        <taxon>Mesostigmata</taxon>
        <taxon>Gamasina</taxon>
        <taxon>Dermanyssoidea</taxon>
        <taxon>Laelapidae</taxon>
        <taxon>Tropilaelaps</taxon>
    </lineage>
</organism>
<dbReference type="InterPro" id="IPR014001">
    <property type="entry name" value="Helicase_ATP-bd"/>
</dbReference>
<dbReference type="GO" id="GO:0003676">
    <property type="term" value="F:nucleic acid binding"/>
    <property type="evidence" value="ECO:0007669"/>
    <property type="project" value="InterPro"/>
</dbReference>
<dbReference type="InterPro" id="IPR036388">
    <property type="entry name" value="WH-like_DNA-bd_sf"/>
</dbReference>
<evidence type="ECO:0000259" key="7">
    <source>
        <dbReference type="PROSITE" id="PS51192"/>
    </source>
</evidence>
<dbReference type="SUPFAM" id="SSF46785">
    <property type="entry name" value="Winged helix' DNA-binding domain"/>
    <property type="match status" value="2"/>
</dbReference>
<dbReference type="SMART" id="SM00382">
    <property type="entry name" value="AAA"/>
    <property type="match status" value="2"/>
</dbReference>
<dbReference type="InterPro" id="IPR004179">
    <property type="entry name" value="Sec63-dom"/>
</dbReference>
<evidence type="ECO:0000256" key="6">
    <source>
        <dbReference type="ARBA" id="ARBA00054527"/>
    </source>
</evidence>
<dbReference type="Gene3D" id="3.40.50.300">
    <property type="entry name" value="P-loop containing nucleotide triphosphate hydrolases"/>
    <property type="match status" value="4"/>
</dbReference>
<keyword evidence="4" id="KW-0347">Helicase</keyword>
<keyword evidence="1" id="KW-0677">Repeat</keyword>
<dbReference type="SUPFAM" id="SSF81296">
    <property type="entry name" value="E set domains"/>
    <property type="match status" value="1"/>
</dbReference>
<dbReference type="InterPro" id="IPR027417">
    <property type="entry name" value="P-loop_NTPase"/>
</dbReference>
<dbReference type="SUPFAM" id="SSF158702">
    <property type="entry name" value="Sec63 N-terminal domain-like"/>
    <property type="match status" value="2"/>
</dbReference>
<feature type="domain" description="Helicase ATP-binding" evidence="7">
    <location>
        <begin position="1231"/>
        <end position="1406"/>
    </location>
</feature>
<dbReference type="GO" id="GO:0180022">
    <property type="term" value="C:RQC-trigger complex"/>
    <property type="evidence" value="ECO:0007669"/>
    <property type="project" value="UniProtKB-ARBA"/>
</dbReference>
<dbReference type="FunFam" id="1.10.3380.10:FF:000002">
    <property type="entry name" value="Activating signal cointegrator 1 complex subunit 3"/>
    <property type="match status" value="1"/>
</dbReference>
<reference evidence="9 10" key="1">
    <citation type="journal article" date="2017" name="Gigascience">
        <title>Draft genome of the honey bee ectoparasitic mite, Tropilaelaps mercedesae, is shaped by the parasitic life history.</title>
        <authorList>
            <person name="Dong X."/>
            <person name="Armstrong S.D."/>
            <person name="Xia D."/>
            <person name="Makepeace B.L."/>
            <person name="Darby A.C."/>
            <person name="Kadowaki T."/>
        </authorList>
    </citation>
    <scope>NUCLEOTIDE SEQUENCE [LARGE SCALE GENOMIC DNA]</scope>
    <source>
        <strain evidence="9">Wuxi-XJTLU</strain>
    </source>
</reference>
<evidence type="ECO:0000313" key="10">
    <source>
        <dbReference type="Proteomes" id="UP000192247"/>
    </source>
</evidence>
<dbReference type="OrthoDB" id="5575at2759"/>
<dbReference type="FunFam" id="3.40.50.300:FF:000231">
    <property type="entry name" value="Activating signal cointegrator 1 complex subunit 3"/>
    <property type="match status" value="1"/>
</dbReference>
<feature type="domain" description="Helicase C-terminal" evidence="8">
    <location>
        <begin position="721"/>
        <end position="935"/>
    </location>
</feature>
<keyword evidence="10" id="KW-1185">Reference proteome</keyword>
<keyword evidence="3" id="KW-0378">Hydrolase</keyword>
<comment type="caution">
    <text evidence="9">The sequence shown here is derived from an EMBL/GenBank/DDBJ whole genome shotgun (WGS) entry which is preliminary data.</text>
</comment>
<dbReference type="SUPFAM" id="SSF52540">
    <property type="entry name" value="P-loop containing nucleoside triphosphate hydrolases"/>
    <property type="match status" value="3"/>
</dbReference>
<keyword evidence="5" id="KW-0067">ATP-binding</keyword>
<keyword evidence="2" id="KW-0547">Nucleotide-binding</keyword>
<dbReference type="InParanoid" id="A0A1V9XBI2"/>
<dbReference type="CDD" id="cd18795">
    <property type="entry name" value="SF2_C_Ski2"/>
    <property type="match status" value="2"/>
</dbReference>
<dbReference type="InterPro" id="IPR035892">
    <property type="entry name" value="C2_domain_sf"/>
</dbReference>
<protein>
    <submittedName>
        <fullName evidence="9">Activating signal cointegrator 1 complex subunit 3-like</fullName>
    </submittedName>
</protein>
<dbReference type="InterPro" id="IPR011545">
    <property type="entry name" value="DEAD/DEAH_box_helicase_dom"/>
</dbReference>
<name>A0A1V9XBI2_9ACAR</name>
<dbReference type="InterPro" id="IPR001650">
    <property type="entry name" value="Helicase_C-like"/>
</dbReference>
<evidence type="ECO:0000256" key="3">
    <source>
        <dbReference type="ARBA" id="ARBA00022801"/>
    </source>
</evidence>
<evidence type="ECO:0000256" key="4">
    <source>
        <dbReference type="ARBA" id="ARBA00022806"/>
    </source>
</evidence>
<dbReference type="Pfam" id="PF23445">
    <property type="entry name" value="WHD_SNRNP200"/>
    <property type="match status" value="2"/>
</dbReference>
<evidence type="ECO:0000256" key="2">
    <source>
        <dbReference type="ARBA" id="ARBA00022741"/>
    </source>
</evidence>
<dbReference type="Gene3D" id="1.10.3380.10">
    <property type="entry name" value="Sec63 N-terminal domain-like domain"/>
    <property type="match status" value="2"/>
</dbReference>
<dbReference type="Gene3D" id="2.60.40.150">
    <property type="entry name" value="C2 domain"/>
    <property type="match status" value="1"/>
</dbReference>
<dbReference type="SMART" id="SM00490">
    <property type="entry name" value="HELICc"/>
    <property type="match status" value="2"/>
</dbReference>
<dbReference type="EMBL" id="MNPL01015831">
    <property type="protein sequence ID" value="OQR70900.1"/>
    <property type="molecule type" value="Genomic_DNA"/>
</dbReference>
<dbReference type="SMART" id="SM00487">
    <property type="entry name" value="DEXDc"/>
    <property type="match status" value="2"/>
</dbReference>
<dbReference type="Gene3D" id="1.10.10.10">
    <property type="entry name" value="Winged helix-like DNA-binding domain superfamily/Winged helix DNA-binding domain"/>
    <property type="match status" value="2"/>
</dbReference>
<dbReference type="FunFam" id="1.10.10.10:FF:000024">
    <property type="entry name" value="U5 small nuclear ribonucleoprotein helicase"/>
    <property type="match status" value="1"/>
</dbReference>
<dbReference type="Pfam" id="PF00270">
    <property type="entry name" value="DEAD"/>
    <property type="match status" value="2"/>
</dbReference>
<dbReference type="PROSITE" id="PS51194">
    <property type="entry name" value="HELICASE_CTER"/>
    <property type="match status" value="2"/>
</dbReference>